<sequence length="481" mass="52301">MTRKAFTGLTMLLVLAFGSRAATPPEHGQAAWLLADLGSGRIEQSHNPELLLKPASTQKLLTSLAGALALGPDWRYETRLRYRGQLENGLLVGDLLIDFVGDPSLTREQLRDLLAGSGIRRISGNLLLNQSRFGGYDRGNGWSWNDLGVCYTAPPAALILDRNCVQGALYARLGQPARATVPAHQPVSVSAEVEVLGEAERRARFCELEVEMSPPNRYHLSGCTGPRQEPWPLRFAIQDLDAWGQALSRWALGQAGIALSGEIHASRQQAADWPVLASHASPPLRELVQRILIHSDNLHADSLLRTLGAERFGQPGSFRNGSQAVRDILLEQAGIDLGPAWLADGSGLSAHNLLRAADLLAVLQTMAARPELGWLVDALPVSGESGTLQYRNSVLQPPLKGRVRAKTGTIAHVQNLAGFIDTDGGRKAFVLLQNGLSISPEQQQQLARGEGEWPARAFERQWLEDALNQDLIGRTNQSTMD</sequence>
<evidence type="ECO:0000256" key="3">
    <source>
        <dbReference type="SAM" id="SignalP"/>
    </source>
</evidence>
<keyword evidence="4" id="KW-0645">Protease</keyword>
<organism evidence="4 5">
    <name type="scientific">Zobellella taiwanensis</name>
    <dbReference type="NCBI Taxonomy" id="347535"/>
    <lineage>
        <taxon>Bacteria</taxon>
        <taxon>Pseudomonadati</taxon>
        <taxon>Pseudomonadota</taxon>
        <taxon>Gammaproteobacteria</taxon>
        <taxon>Aeromonadales</taxon>
        <taxon>Aeromonadaceae</taxon>
        <taxon>Zobellella</taxon>
    </lineage>
</organism>
<dbReference type="PANTHER" id="PTHR30023">
    <property type="entry name" value="D-ALANYL-D-ALANINE CARBOXYPEPTIDASE"/>
    <property type="match status" value="1"/>
</dbReference>
<dbReference type="EMBL" id="PXYH01000015">
    <property type="protein sequence ID" value="PSJ40228.1"/>
    <property type="molecule type" value="Genomic_DNA"/>
</dbReference>
<dbReference type="Pfam" id="PF02113">
    <property type="entry name" value="Peptidase_S13"/>
    <property type="match status" value="1"/>
</dbReference>
<comment type="caution">
    <text evidence="4">The sequence shown here is derived from an EMBL/GenBank/DDBJ whole genome shotgun (WGS) entry which is preliminary data.</text>
</comment>
<feature type="signal peptide" evidence="3">
    <location>
        <begin position="1"/>
        <end position="21"/>
    </location>
</feature>
<dbReference type="InterPro" id="IPR000667">
    <property type="entry name" value="Peptidase_S13"/>
</dbReference>
<dbReference type="GO" id="GO:0004185">
    <property type="term" value="F:serine-type carboxypeptidase activity"/>
    <property type="evidence" value="ECO:0007669"/>
    <property type="project" value="InterPro"/>
</dbReference>
<keyword evidence="5" id="KW-1185">Reference proteome</keyword>
<dbReference type="NCBIfam" id="TIGR00666">
    <property type="entry name" value="PBP4"/>
    <property type="match status" value="1"/>
</dbReference>
<dbReference type="GO" id="GO:0006508">
    <property type="term" value="P:proteolysis"/>
    <property type="evidence" value="ECO:0007669"/>
    <property type="project" value="InterPro"/>
</dbReference>
<accession>A0A2P7QQI4</accession>
<reference evidence="4 5" key="1">
    <citation type="submission" date="2018-03" db="EMBL/GenBank/DDBJ databases">
        <title>The draft genome of Zobellella taiwanensis JCM 13381.</title>
        <authorList>
            <person name="Liu L."/>
            <person name="Li L."/>
            <person name="Wang T."/>
            <person name="Zhang X."/>
            <person name="Liang L."/>
        </authorList>
    </citation>
    <scope>NUCLEOTIDE SEQUENCE [LARGE SCALE GENOMIC DNA]</scope>
    <source>
        <strain evidence="4 5">JCM 13381</strain>
    </source>
</reference>
<name>A0A2P7QQI4_9GAMM</name>
<evidence type="ECO:0000256" key="1">
    <source>
        <dbReference type="ARBA" id="ARBA00006096"/>
    </source>
</evidence>
<feature type="chain" id="PRO_5015195776" evidence="3">
    <location>
        <begin position="22"/>
        <end position="481"/>
    </location>
</feature>
<dbReference type="Gene3D" id="3.50.80.20">
    <property type="entry name" value="D-Ala-D-Ala carboxypeptidase C, peptidase S13"/>
    <property type="match status" value="1"/>
</dbReference>
<evidence type="ECO:0000313" key="5">
    <source>
        <dbReference type="Proteomes" id="UP000242181"/>
    </source>
</evidence>
<keyword evidence="4" id="KW-0121">Carboxypeptidase</keyword>
<dbReference type="OrthoDB" id="9802627at2"/>
<dbReference type="Proteomes" id="UP000242181">
    <property type="component" value="Unassembled WGS sequence"/>
</dbReference>
<dbReference type="SUPFAM" id="SSF56601">
    <property type="entry name" value="beta-lactamase/transpeptidase-like"/>
    <property type="match status" value="1"/>
</dbReference>
<dbReference type="RefSeq" id="WP_106453834.1">
    <property type="nucleotide sequence ID" value="NZ_PXYH01000015.1"/>
</dbReference>
<proteinExistence type="inferred from homology"/>
<gene>
    <name evidence="4" type="primary">dacB</name>
    <name evidence="4" type="ORF">C7I36_11405</name>
</gene>
<dbReference type="AlphaFoldDB" id="A0A2P7QQI4"/>
<dbReference type="InterPro" id="IPR012338">
    <property type="entry name" value="Beta-lactam/transpept-like"/>
</dbReference>
<dbReference type="GO" id="GO:0000270">
    <property type="term" value="P:peptidoglycan metabolic process"/>
    <property type="evidence" value="ECO:0007669"/>
    <property type="project" value="TreeGrafter"/>
</dbReference>
<evidence type="ECO:0000256" key="2">
    <source>
        <dbReference type="ARBA" id="ARBA00022801"/>
    </source>
</evidence>
<dbReference type="Gene3D" id="3.40.710.10">
    <property type="entry name" value="DD-peptidase/beta-lactamase superfamily"/>
    <property type="match status" value="1"/>
</dbReference>
<keyword evidence="3" id="KW-0732">Signal</keyword>
<protein>
    <submittedName>
        <fullName evidence="4">D-alanyl-D-alanine carboxypeptidase/D-alanyl-D-alanine-endopeptidase</fullName>
    </submittedName>
</protein>
<dbReference type="PANTHER" id="PTHR30023:SF0">
    <property type="entry name" value="PENICILLIN-SENSITIVE CARBOXYPEPTIDASE A"/>
    <property type="match status" value="1"/>
</dbReference>
<evidence type="ECO:0000313" key="4">
    <source>
        <dbReference type="EMBL" id="PSJ40228.1"/>
    </source>
</evidence>
<dbReference type="PRINTS" id="PR00922">
    <property type="entry name" value="DADACBPTASE3"/>
</dbReference>
<comment type="similarity">
    <text evidence="1">Belongs to the peptidase S13 family.</text>
</comment>
<keyword evidence="2" id="KW-0378">Hydrolase</keyword>